<dbReference type="AlphaFoldDB" id="A0A8J6BWM8"/>
<gene>
    <name evidence="1" type="ORF">GUJ93_ZPchr0013g33884</name>
</gene>
<comment type="caution">
    <text evidence="1">The sequence shown here is derived from an EMBL/GenBank/DDBJ whole genome shotgun (WGS) entry which is preliminary data.</text>
</comment>
<name>A0A8J6BWM8_ZIZPA</name>
<sequence>MVLPATPTNAFLLIGDGIAIGVDVDNTCHLMFPCRTLEQEEDNNSNVKRWTRTQWKAGDHRRTSAGKELGLVSR</sequence>
<dbReference type="EMBL" id="JAAALK010000079">
    <property type="protein sequence ID" value="KAG8097634.1"/>
    <property type="molecule type" value="Genomic_DNA"/>
</dbReference>
<protein>
    <submittedName>
        <fullName evidence="1">Uncharacterized protein</fullName>
    </submittedName>
</protein>
<accession>A0A8J6BWM8</accession>
<reference evidence="1" key="2">
    <citation type="submission" date="2021-02" db="EMBL/GenBank/DDBJ databases">
        <authorList>
            <person name="Kimball J.A."/>
            <person name="Haas M.W."/>
            <person name="Macchietto M."/>
            <person name="Kono T."/>
            <person name="Duquette J."/>
            <person name="Shao M."/>
        </authorList>
    </citation>
    <scope>NUCLEOTIDE SEQUENCE</scope>
    <source>
        <tissue evidence="1">Fresh leaf tissue</tissue>
    </source>
</reference>
<evidence type="ECO:0000313" key="1">
    <source>
        <dbReference type="EMBL" id="KAG8097634.1"/>
    </source>
</evidence>
<organism evidence="1 2">
    <name type="scientific">Zizania palustris</name>
    <name type="common">Northern wild rice</name>
    <dbReference type="NCBI Taxonomy" id="103762"/>
    <lineage>
        <taxon>Eukaryota</taxon>
        <taxon>Viridiplantae</taxon>
        <taxon>Streptophyta</taxon>
        <taxon>Embryophyta</taxon>
        <taxon>Tracheophyta</taxon>
        <taxon>Spermatophyta</taxon>
        <taxon>Magnoliopsida</taxon>
        <taxon>Liliopsida</taxon>
        <taxon>Poales</taxon>
        <taxon>Poaceae</taxon>
        <taxon>BOP clade</taxon>
        <taxon>Oryzoideae</taxon>
        <taxon>Oryzeae</taxon>
        <taxon>Zizaniinae</taxon>
        <taxon>Zizania</taxon>
    </lineage>
</organism>
<keyword evidence="2" id="KW-1185">Reference proteome</keyword>
<evidence type="ECO:0000313" key="2">
    <source>
        <dbReference type="Proteomes" id="UP000729402"/>
    </source>
</evidence>
<proteinExistence type="predicted"/>
<dbReference type="Proteomes" id="UP000729402">
    <property type="component" value="Unassembled WGS sequence"/>
</dbReference>
<reference evidence="1" key="1">
    <citation type="journal article" date="2021" name="bioRxiv">
        <title>Whole Genome Assembly and Annotation of Northern Wild Rice, Zizania palustris L., Supports a Whole Genome Duplication in the Zizania Genus.</title>
        <authorList>
            <person name="Haas M."/>
            <person name="Kono T."/>
            <person name="Macchietto M."/>
            <person name="Millas R."/>
            <person name="McGilp L."/>
            <person name="Shao M."/>
            <person name="Duquette J."/>
            <person name="Hirsch C.N."/>
            <person name="Kimball J."/>
        </authorList>
    </citation>
    <scope>NUCLEOTIDE SEQUENCE</scope>
    <source>
        <tissue evidence="1">Fresh leaf tissue</tissue>
    </source>
</reference>